<keyword evidence="2" id="KW-0067">ATP-binding</keyword>
<sequence length="54" mass="5869">MAKLEAEINTVQAKLSNESFVARAPVVVVEQEKERVAGFSATLSKMQESFAKLG</sequence>
<reference evidence="4 5" key="1">
    <citation type="submission" date="2020-08" db="EMBL/GenBank/DDBJ databases">
        <title>Novel species isolated from subtropical streams in China.</title>
        <authorList>
            <person name="Lu H."/>
        </authorList>
    </citation>
    <scope>NUCLEOTIDE SEQUENCE [LARGE SCALE GENOMIC DNA]</scope>
    <source>
        <strain evidence="4 5">KACC 16656</strain>
    </source>
</reference>
<gene>
    <name evidence="4" type="ORF">H8K52_12220</name>
</gene>
<dbReference type="Pfam" id="PF10458">
    <property type="entry name" value="Val_tRNA-synt_C"/>
    <property type="match status" value="1"/>
</dbReference>
<dbReference type="SUPFAM" id="SSF46589">
    <property type="entry name" value="tRNA-binding arm"/>
    <property type="match status" value="1"/>
</dbReference>
<evidence type="ECO:0000256" key="2">
    <source>
        <dbReference type="ARBA" id="ARBA00022840"/>
    </source>
</evidence>
<feature type="domain" description="Valyl-tRNA synthetase tRNA-binding arm" evidence="3">
    <location>
        <begin position="2"/>
        <end position="54"/>
    </location>
</feature>
<dbReference type="InterPro" id="IPR019499">
    <property type="entry name" value="Val-tRNA_synth_tRNA-bd"/>
</dbReference>
<evidence type="ECO:0000313" key="4">
    <source>
        <dbReference type="EMBL" id="MBC3808110.1"/>
    </source>
</evidence>
<dbReference type="InterPro" id="IPR010978">
    <property type="entry name" value="tRNA-bd_arm"/>
</dbReference>
<dbReference type="Proteomes" id="UP000648257">
    <property type="component" value="Unassembled WGS sequence"/>
</dbReference>
<protein>
    <recommendedName>
        <fullName evidence="3">Valyl-tRNA synthetase tRNA-binding arm domain-containing protein</fullName>
    </recommendedName>
</protein>
<accession>A0ABR6X5K3</accession>
<evidence type="ECO:0000259" key="3">
    <source>
        <dbReference type="Pfam" id="PF10458"/>
    </source>
</evidence>
<keyword evidence="1" id="KW-0547">Nucleotide-binding</keyword>
<name>A0ABR6X5K3_9BURK</name>
<dbReference type="EMBL" id="JACOFW010000013">
    <property type="protein sequence ID" value="MBC3808110.1"/>
    <property type="molecule type" value="Genomic_DNA"/>
</dbReference>
<keyword evidence="5" id="KW-1185">Reference proteome</keyword>
<proteinExistence type="predicted"/>
<evidence type="ECO:0000313" key="5">
    <source>
        <dbReference type="Proteomes" id="UP000648257"/>
    </source>
</evidence>
<organism evidence="4 5">
    <name type="scientific">Undibacterium seohonense</name>
    <dbReference type="NCBI Taxonomy" id="1344950"/>
    <lineage>
        <taxon>Bacteria</taxon>
        <taxon>Pseudomonadati</taxon>
        <taxon>Pseudomonadota</taxon>
        <taxon>Betaproteobacteria</taxon>
        <taxon>Burkholderiales</taxon>
        <taxon>Oxalobacteraceae</taxon>
        <taxon>Undibacterium</taxon>
    </lineage>
</organism>
<dbReference type="InterPro" id="IPR037118">
    <property type="entry name" value="Val-tRNA_synth_C_sf"/>
</dbReference>
<comment type="caution">
    <text evidence="4">The sequence shown here is derived from an EMBL/GenBank/DDBJ whole genome shotgun (WGS) entry which is preliminary data.</text>
</comment>
<evidence type="ECO:0000256" key="1">
    <source>
        <dbReference type="ARBA" id="ARBA00022741"/>
    </source>
</evidence>
<dbReference type="Gene3D" id="1.10.287.380">
    <property type="entry name" value="Valyl-tRNA synthetase, C-terminal domain"/>
    <property type="match status" value="1"/>
</dbReference>